<sequence length="83" mass="8968">MFLPVDDRHLPGLEAVAEMNVVCRWGTNASCELILRAPSRCSPVLTAHGRALSQGDIVLANLARVCPLSGICRLSLTSYAFSR</sequence>
<keyword evidence="2" id="KW-1185">Reference proteome</keyword>
<organism evidence="1 2">
    <name type="scientific">Somion occarium</name>
    <dbReference type="NCBI Taxonomy" id="3059160"/>
    <lineage>
        <taxon>Eukaryota</taxon>
        <taxon>Fungi</taxon>
        <taxon>Dikarya</taxon>
        <taxon>Basidiomycota</taxon>
        <taxon>Agaricomycotina</taxon>
        <taxon>Agaricomycetes</taxon>
        <taxon>Polyporales</taxon>
        <taxon>Cerrenaceae</taxon>
        <taxon>Somion</taxon>
    </lineage>
</organism>
<name>A0ABP1CYD9_9APHY</name>
<accession>A0ABP1CYD9</accession>
<dbReference type="EMBL" id="OZ037954">
    <property type="protein sequence ID" value="CAL1699162.1"/>
    <property type="molecule type" value="Genomic_DNA"/>
</dbReference>
<protein>
    <submittedName>
        <fullName evidence="1">Uncharacterized protein</fullName>
    </submittedName>
</protein>
<dbReference type="Proteomes" id="UP001497453">
    <property type="component" value="Chromosome 11"/>
</dbReference>
<proteinExistence type="predicted"/>
<reference evidence="2" key="1">
    <citation type="submission" date="2024-04" db="EMBL/GenBank/DDBJ databases">
        <authorList>
            <person name="Shaw F."/>
            <person name="Minotto A."/>
        </authorList>
    </citation>
    <scope>NUCLEOTIDE SEQUENCE [LARGE SCALE GENOMIC DNA]</scope>
</reference>
<gene>
    <name evidence="1" type="ORF">GFSPODELE1_LOCUS2530</name>
</gene>
<evidence type="ECO:0000313" key="2">
    <source>
        <dbReference type="Proteomes" id="UP001497453"/>
    </source>
</evidence>
<evidence type="ECO:0000313" key="1">
    <source>
        <dbReference type="EMBL" id="CAL1699162.1"/>
    </source>
</evidence>